<protein>
    <recommendedName>
        <fullName evidence="10">Fluoride-specific ion channel FluC</fullName>
    </recommendedName>
</protein>
<keyword evidence="10" id="KW-0915">Sodium</keyword>
<dbReference type="GO" id="GO:0046872">
    <property type="term" value="F:metal ion binding"/>
    <property type="evidence" value="ECO:0007669"/>
    <property type="project" value="UniProtKB-KW"/>
</dbReference>
<keyword evidence="14" id="KW-1185">Reference proteome</keyword>
<evidence type="ECO:0000256" key="5">
    <source>
        <dbReference type="ARBA" id="ARBA00023136"/>
    </source>
</evidence>
<keyword evidence="2 10" id="KW-1003">Cell membrane</keyword>
<name>A0A4Q1TRW0_9LACO</name>
<keyword evidence="3 10" id="KW-0812">Transmembrane</keyword>
<proteinExistence type="inferred from homology"/>
<evidence type="ECO:0000256" key="4">
    <source>
        <dbReference type="ARBA" id="ARBA00022989"/>
    </source>
</evidence>
<dbReference type="Pfam" id="PF02537">
    <property type="entry name" value="CRCB"/>
    <property type="match status" value="1"/>
</dbReference>
<dbReference type="HAMAP" id="MF_00454">
    <property type="entry name" value="FluC"/>
    <property type="match status" value="1"/>
</dbReference>
<keyword evidence="6 10" id="KW-0407">Ion channel</keyword>
<comment type="catalytic activity">
    <reaction evidence="8">
        <text>fluoride(in) = fluoride(out)</text>
        <dbReference type="Rhea" id="RHEA:76159"/>
        <dbReference type="ChEBI" id="CHEBI:17051"/>
    </reaction>
    <physiologicalReaction direction="left-to-right" evidence="8">
        <dbReference type="Rhea" id="RHEA:76160"/>
    </physiologicalReaction>
</comment>
<evidence type="ECO:0000313" key="12">
    <source>
        <dbReference type="EMBL" id="UYN56026.1"/>
    </source>
</evidence>
<feature type="binding site" evidence="10">
    <location>
        <position position="70"/>
    </location>
    <ligand>
        <name>Na(+)</name>
        <dbReference type="ChEBI" id="CHEBI:29101"/>
        <note>structural</note>
    </ligand>
</feature>
<accession>A0A4Q1TRW0</accession>
<dbReference type="GO" id="GO:0140114">
    <property type="term" value="P:cellular detoxification of fluoride"/>
    <property type="evidence" value="ECO:0007669"/>
    <property type="project" value="UniProtKB-UniRule"/>
</dbReference>
<dbReference type="EMBL" id="CP107523">
    <property type="protein sequence ID" value="UYN56026.1"/>
    <property type="molecule type" value="Genomic_DNA"/>
</dbReference>
<reference evidence="11 13" key="1">
    <citation type="submission" date="2017-01" db="EMBL/GenBank/DDBJ databases">
        <title>Lactobacillus chiayiensis sp. nov., a lactic acid bacterium isolated from compost.</title>
        <authorList>
            <person name="Huang C.-H."/>
        </authorList>
    </citation>
    <scope>NUCLEOTIDE SEQUENCE [LARGE SCALE GENOMIC DNA]</scope>
    <source>
        <strain evidence="13">chh01</strain>
        <strain evidence="11">Chh01</strain>
    </source>
</reference>
<feature type="transmembrane region" description="Helical" evidence="10">
    <location>
        <begin position="90"/>
        <end position="112"/>
    </location>
</feature>
<evidence type="ECO:0000256" key="9">
    <source>
        <dbReference type="ARBA" id="ARBA00049940"/>
    </source>
</evidence>
<keyword evidence="10" id="KW-0813">Transport</keyword>
<feature type="transmembrane region" description="Helical" evidence="10">
    <location>
        <begin position="60"/>
        <end position="83"/>
    </location>
</feature>
<reference evidence="12" key="2">
    <citation type="submission" date="2022-10" db="EMBL/GenBank/DDBJ databases">
        <title>Comparative genomic analysis and in-vitro probiotic properties of the potential probiotic L. chiayiensis AACE 3.</title>
        <authorList>
            <person name="Kang X."/>
        </authorList>
    </citation>
    <scope>NUCLEOTIDE SEQUENCE</scope>
    <source>
        <strain evidence="12">AACE 3</strain>
    </source>
</reference>
<comment type="similarity">
    <text evidence="7 10">Belongs to the fluoride channel Fluc/FEX (TC 1.A.43) family.</text>
</comment>
<evidence type="ECO:0000313" key="14">
    <source>
        <dbReference type="Proteomes" id="UP001164790"/>
    </source>
</evidence>
<keyword evidence="10" id="KW-0406">Ion transport</keyword>
<evidence type="ECO:0000256" key="2">
    <source>
        <dbReference type="ARBA" id="ARBA00022475"/>
    </source>
</evidence>
<dbReference type="InterPro" id="IPR003691">
    <property type="entry name" value="FluC"/>
</dbReference>
<feature type="binding site" evidence="10">
    <location>
        <position position="67"/>
    </location>
    <ligand>
        <name>Na(+)</name>
        <dbReference type="ChEBI" id="CHEBI:29101"/>
        <note>structural</note>
    </ligand>
</feature>
<gene>
    <name evidence="10" type="primary">fluC</name>
    <name evidence="10" type="synonym">crcB</name>
    <name evidence="11" type="ORF">BVJ53_09545</name>
    <name evidence="12" type="ORF">OFW50_11165</name>
</gene>
<dbReference type="Proteomes" id="UP000290475">
    <property type="component" value="Unassembled WGS sequence"/>
</dbReference>
<dbReference type="OrthoDB" id="9815830at2"/>
<evidence type="ECO:0000256" key="3">
    <source>
        <dbReference type="ARBA" id="ARBA00022692"/>
    </source>
</evidence>
<dbReference type="AlphaFoldDB" id="A0A4Q1TRW0"/>
<dbReference type="GO" id="GO:0005886">
    <property type="term" value="C:plasma membrane"/>
    <property type="evidence" value="ECO:0007669"/>
    <property type="project" value="UniProtKB-SubCell"/>
</dbReference>
<dbReference type="Proteomes" id="UP001164790">
    <property type="component" value="Chromosome"/>
</dbReference>
<evidence type="ECO:0000313" key="11">
    <source>
        <dbReference type="EMBL" id="RXT20825.1"/>
    </source>
</evidence>
<evidence type="ECO:0000313" key="13">
    <source>
        <dbReference type="Proteomes" id="UP000290475"/>
    </source>
</evidence>
<dbReference type="EMBL" id="MSSM01000026">
    <property type="protein sequence ID" value="RXT20825.1"/>
    <property type="molecule type" value="Genomic_DNA"/>
</dbReference>
<comment type="subcellular location">
    <subcellularLocation>
        <location evidence="1 10">Cell membrane</location>
        <topology evidence="1 10">Multi-pass membrane protein</topology>
    </subcellularLocation>
</comment>
<dbReference type="PANTHER" id="PTHR28259">
    <property type="entry name" value="FLUORIDE EXPORT PROTEIN 1-RELATED"/>
    <property type="match status" value="1"/>
</dbReference>
<keyword evidence="4 10" id="KW-1133">Transmembrane helix</keyword>
<comment type="function">
    <text evidence="9 10">Fluoride-specific ion channel. Important for reducing fluoride concentration in the cell, thus reducing its toxicity.</text>
</comment>
<evidence type="ECO:0000256" key="10">
    <source>
        <dbReference type="HAMAP-Rule" id="MF_00454"/>
    </source>
</evidence>
<evidence type="ECO:0000256" key="7">
    <source>
        <dbReference type="ARBA" id="ARBA00035120"/>
    </source>
</evidence>
<evidence type="ECO:0000256" key="8">
    <source>
        <dbReference type="ARBA" id="ARBA00035585"/>
    </source>
</evidence>
<keyword evidence="10" id="KW-0479">Metal-binding</keyword>
<evidence type="ECO:0000256" key="1">
    <source>
        <dbReference type="ARBA" id="ARBA00004651"/>
    </source>
</evidence>
<dbReference type="GO" id="GO:0062054">
    <property type="term" value="F:fluoride channel activity"/>
    <property type="evidence" value="ECO:0007669"/>
    <property type="project" value="UniProtKB-UniRule"/>
</dbReference>
<dbReference type="RefSeq" id="WP_129302222.1">
    <property type="nucleotide sequence ID" value="NZ_CP074378.1"/>
</dbReference>
<comment type="activity regulation">
    <text evidence="10">Na(+) is not transported, but it plays an essential structural role and its presence is essential for fluoride channel function.</text>
</comment>
<dbReference type="PANTHER" id="PTHR28259:SF1">
    <property type="entry name" value="FLUORIDE EXPORT PROTEIN 1-RELATED"/>
    <property type="match status" value="1"/>
</dbReference>
<feature type="transmembrane region" description="Helical" evidence="10">
    <location>
        <begin position="32"/>
        <end position="54"/>
    </location>
</feature>
<organism evidence="11 13">
    <name type="scientific">Lacticaseibacillus chiayiensis</name>
    <dbReference type="NCBI Taxonomy" id="2100821"/>
    <lineage>
        <taxon>Bacteria</taxon>
        <taxon>Bacillati</taxon>
        <taxon>Bacillota</taxon>
        <taxon>Bacilli</taxon>
        <taxon>Lactobacillales</taxon>
        <taxon>Lactobacillaceae</taxon>
        <taxon>Lacticaseibacillus</taxon>
    </lineage>
</organism>
<keyword evidence="5 10" id="KW-0472">Membrane</keyword>
<evidence type="ECO:0000256" key="6">
    <source>
        <dbReference type="ARBA" id="ARBA00023303"/>
    </source>
</evidence>
<sequence length="115" mass="12129">MIILIGIGTGFGAVCRYSLTVLGRTLWPGKPFATLVINVLGAFLAGLLVGLPVLSAFRPLLLTGFCGGFTTFSTFTTDTFILLRNHQWRLVVVYGLGSVLLGILAVAAGLTLSEV</sequence>